<dbReference type="Pfam" id="PF04392">
    <property type="entry name" value="ABC_sub_bind"/>
    <property type="match status" value="1"/>
</dbReference>
<feature type="chain" id="PRO_5046857371" evidence="1">
    <location>
        <begin position="22"/>
        <end position="338"/>
    </location>
</feature>
<evidence type="ECO:0000256" key="1">
    <source>
        <dbReference type="SAM" id="SignalP"/>
    </source>
</evidence>
<accession>A0ABS2FYY9</accession>
<dbReference type="PANTHER" id="PTHR35271">
    <property type="entry name" value="ABC TRANSPORTER, SUBSTRATE-BINDING LIPOPROTEIN-RELATED"/>
    <property type="match status" value="1"/>
</dbReference>
<evidence type="ECO:0000313" key="3">
    <source>
        <dbReference type="Proteomes" id="UP000719500"/>
    </source>
</evidence>
<evidence type="ECO:0000313" key="2">
    <source>
        <dbReference type="EMBL" id="MBM6852106.1"/>
    </source>
</evidence>
<organism evidence="2 3">
    <name type="scientific">Oscillibacter valericigenes</name>
    <dbReference type="NCBI Taxonomy" id="351091"/>
    <lineage>
        <taxon>Bacteria</taxon>
        <taxon>Bacillati</taxon>
        <taxon>Bacillota</taxon>
        <taxon>Clostridia</taxon>
        <taxon>Eubacteriales</taxon>
        <taxon>Oscillospiraceae</taxon>
        <taxon>Oscillibacter</taxon>
    </lineage>
</organism>
<dbReference type="Proteomes" id="UP000719500">
    <property type="component" value="Unassembled WGS sequence"/>
</dbReference>
<dbReference type="Gene3D" id="3.40.50.2300">
    <property type="match status" value="2"/>
</dbReference>
<dbReference type="PANTHER" id="PTHR35271:SF1">
    <property type="entry name" value="ABC TRANSPORTER, SUBSTRATE-BINDING LIPOPROTEIN"/>
    <property type="match status" value="1"/>
</dbReference>
<name>A0ABS2FYY9_9FIRM</name>
<proteinExistence type="predicted"/>
<feature type="signal peptide" evidence="1">
    <location>
        <begin position="1"/>
        <end position="21"/>
    </location>
</feature>
<sequence>MNILKKLAACGLSLTMVLSLAACGGSTDDTASNNDTSADGGETVKYLIGISQYGQHGSLDNCREGFLQGLEQAGLVEGADFEADYQNANFDDNQATQIGQMFSAEDVDLMVGIATNAATACFNAAEDKDIPVIFTAITDPVGAHLDEGNITGTSDALPVAGQLELIRALQPDADTIGIVYTTSEANSVYSISVYEELAADYGFTIDAVGVTSQAEVTQAVDTLLSHGVDCLSNLTDNNVVGVLGAILEKTDEAGIPVYGSEVEQVKLGCVGGAGLDYVQLGIQTGLMAAKVLTGEASCQDLPYETIEKYGLYINSDTAAKLSITIPDDIAQQAEECAE</sequence>
<keyword evidence="3" id="KW-1185">Reference proteome</keyword>
<dbReference type="InterPro" id="IPR007487">
    <property type="entry name" value="ABC_transpt-TYRBP-like"/>
</dbReference>
<protein>
    <submittedName>
        <fullName evidence="2">ABC transporter substrate-binding protein</fullName>
    </submittedName>
</protein>
<dbReference type="PROSITE" id="PS51257">
    <property type="entry name" value="PROKAR_LIPOPROTEIN"/>
    <property type="match status" value="1"/>
</dbReference>
<dbReference type="EMBL" id="JACSNX010000023">
    <property type="protein sequence ID" value="MBM6852106.1"/>
    <property type="molecule type" value="Genomic_DNA"/>
</dbReference>
<keyword evidence="1" id="KW-0732">Signal</keyword>
<reference evidence="2 3" key="1">
    <citation type="journal article" date="2021" name="Sci. Rep.">
        <title>The distribution of antibiotic resistance genes in chicken gut microbiota commensals.</title>
        <authorList>
            <person name="Juricova H."/>
            <person name="Matiasovicova J."/>
            <person name="Kubasova T."/>
            <person name="Cejkova D."/>
            <person name="Rychlik I."/>
        </authorList>
    </citation>
    <scope>NUCLEOTIDE SEQUENCE [LARGE SCALE GENOMIC DNA]</scope>
    <source>
        <strain evidence="2 3">An411</strain>
    </source>
</reference>
<dbReference type="CDD" id="cd06325">
    <property type="entry name" value="PBP1_ABC_unchar_transporter"/>
    <property type="match status" value="1"/>
</dbReference>
<gene>
    <name evidence="2" type="ORF">H9X91_11715</name>
</gene>
<dbReference type="InterPro" id="IPR028082">
    <property type="entry name" value="Peripla_BP_I"/>
</dbReference>
<dbReference type="SUPFAM" id="SSF53822">
    <property type="entry name" value="Periplasmic binding protein-like I"/>
    <property type="match status" value="1"/>
</dbReference>
<comment type="caution">
    <text evidence="2">The sequence shown here is derived from an EMBL/GenBank/DDBJ whole genome shotgun (WGS) entry which is preliminary data.</text>
</comment>